<dbReference type="RefSeq" id="WP_326073331.1">
    <property type="nucleotide sequence ID" value="NZ_JARLKY010000047.1"/>
</dbReference>
<evidence type="ECO:0000313" key="2">
    <source>
        <dbReference type="Proteomes" id="UP001338137"/>
    </source>
</evidence>
<dbReference type="Proteomes" id="UP001338137">
    <property type="component" value="Unassembled WGS sequence"/>
</dbReference>
<gene>
    <name evidence="1" type="ORF">P4I72_18960</name>
</gene>
<organism evidence="1 2">
    <name type="scientific">Paenibacillus alba</name>
    <dbReference type="NCBI Taxonomy" id="1197127"/>
    <lineage>
        <taxon>Bacteria</taxon>
        <taxon>Bacillati</taxon>
        <taxon>Bacillota</taxon>
        <taxon>Bacilli</taxon>
        <taxon>Bacillales</taxon>
        <taxon>Paenibacillaceae</taxon>
        <taxon>Paenibacillus</taxon>
    </lineage>
</organism>
<protein>
    <recommendedName>
        <fullName evidence="3">DUF2642 domain-containing protein</fullName>
    </recommendedName>
</protein>
<reference evidence="1 2" key="1">
    <citation type="submission" date="2023-03" db="EMBL/GenBank/DDBJ databases">
        <title>Bacillus Genome Sequencing.</title>
        <authorList>
            <person name="Dunlap C."/>
        </authorList>
    </citation>
    <scope>NUCLEOTIDE SEQUENCE [LARGE SCALE GENOMIC DNA]</scope>
    <source>
        <strain evidence="1 2">BD-533</strain>
    </source>
</reference>
<sequence length="102" mass="12043">MNVHWRKSAVLSLMSLDSWREKMELQPIASYLRNCIVQYFQKQDFTIYVPGSAVFIEGYPAGLRMALIIIGTVDPYKVFYRYSQNAVEIFLVRHPRQRILQK</sequence>
<evidence type="ECO:0000313" key="1">
    <source>
        <dbReference type="EMBL" id="MEC0229211.1"/>
    </source>
</evidence>
<dbReference type="EMBL" id="JARLKY010000047">
    <property type="protein sequence ID" value="MEC0229211.1"/>
    <property type="molecule type" value="Genomic_DNA"/>
</dbReference>
<keyword evidence="2" id="KW-1185">Reference proteome</keyword>
<accession>A0ABU6G4Y8</accession>
<name>A0ABU6G4Y8_9BACL</name>
<comment type="caution">
    <text evidence="1">The sequence shown here is derived from an EMBL/GenBank/DDBJ whole genome shotgun (WGS) entry which is preliminary data.</text>
</comment>
<evidence type="ECO:0008006" key="3">
    <source>
        <dbReference type="Google" id="ProtNLM"/>
    </source>
</evidence>
<proteinExistence type="predicted"/>